<reference evidence="4" key="1">
    <citation type="journal article" date="2007" name="Plant Cell">
        <title>Dothideomycete-plant interactions illuminated by genome sequencing and EST analysis of the wheat pathogen Stagonospora nodorum.</title>
        <authorList>
            <person name="Hane J.K."/>
            <person name="Lowe R.G."/>
            <person name="Solomon P.S."/>
            <person name="Tan K.C."/>
            <person name="Schoch C.L."/>
            <person name="Spatafora J.W."/>
            <person name="Crous P.W."/>
            <person name="Kodira C."/>
            <person name="Birren B.W."/>
            <person name="Galagan J.E."/>
            <person name="Torriani S.F."/>
            <person name="McDonald B.A."/>
            <person name="Oliver R.P."/>
        </authorList>
    </citation>
    <scope>NUCLEOTIDE SEQUENCE [LARGE SCALE GENOMIC DNA]</scope>
    <source>
        <strain evidence="4">SN15 / ATCC MYA-4574 / FGSC 10173</strain>
    </source>
</reference>
<evidence type="ECO:0000313" key="3">
    <source>
        <dbReference type="EMBL" id="EAT77237.1"/>
    </source>
</evidence>
<dbReference type="VEuPathDB" id="FungiDB:JI435_438890"/>
<proteinExistence type="predicted"/>
<dbReference type="GeneID" id="5982387"/>
<keyword evidence="2" id="KW-0732">Signal</keyword>
<feature type="chain" id="PRO_5004177284" evidence="2">
    <location>
        <begin position="27"/>
        <end position="85"/>
    </location>
</feature>
<dbReference type="Proteomes" id="UP000001055">
    <property type="component" value="Unassembled WGS sequence"/>
</dbReference>
<dbReference type="AlphaFoldDB" id="Q0TYN8"/>
<feature type="region of interest" description="Disordered" evidence="1">
    <location>
        <begin position="65"/>
        <end position="85"/>
    </location>
</feature>
<dbReference type="RefSeq" id="XP_001805458.1">
    <property type="nucleotide sequence ID" value="XM_001805406.1"/>
</dbReference>
<dbReference type="EMBL" id="CH445361">
    <property type="protein sequence ID" value="EAT77237.1"/>
    <property type="molecule type" value="Genomic_DNA"/>
</dbReference>
<name>Q0TYN8_PHANO</name>
<dbReference type="InParanoid" id="Q0TYN8"/>
<accession>Q0TYN8</accession>
<sequence>MAHHNNYIMVFVMALFLVLQDAVVLSATIKPSPDQYKGKSSAETAGTDLRIMAALEASVGAGAATMASGAGPLSTPIQKWRPGYL</sequence>
<gene>
    <name evidence="3" type="ORF">SNOG_15304</name>
</gene>
<evidence type="ECO:0000313" key="4">
    <source>
        <dbReference type="Proteomes" id="UP000001055"/>
    </source>
</evidence>
<organism evidence="3 4">
    <name type="scientific">Phaeosphaeria nodorum (strain SN15 / ATCC MYA-4574 / FGSC 10173)</name>
    <name type="common">Glume blotch fungus</name>
    <name type="synonym">Parastagonospora nodorum</name>
    <dbReference type="NCBI Taxonomy" id="321614"/>
    <lineage>
        <taxon>Eukaryota</taxon>
        <taxon>Fungi</taxon>
        <taxon>Dikarya</taxon>
        <taxon>Ascomycota</taxon>
        <taxon>Pezizomycotina</taxon>
        <taxon>Dothideomycetes</taxon>
        <taxon>Pleosporomycetidae</taxon>
        <taxon>Pleosporales</taxon>
        <taxon>Pleosporineae</taxon>
        <taxon>Phaeosphaeriaceae</taxon>
        <taxon>Parastagonospora</taxon>
    </lineage>
</organism>
<protein>
    <submittedName>
        <fullName evidence="3">Uncharacterized protein</fullName>
    </submittedName>
</protein>
<evidence type="ECO:0000256" key="2">
    <source>
        <dbReference type="SAM" id="SignalP"/>
    </source>
</evidence>
<feature type="signal peptide" evidence="2">
    <location>
        <begin position="1"/>
        <end position="26"/>
    </location>
</feature>
<evidence type="ECO:0000256" key="1">
    <source>
        <dbReference type="SAM" id="MobiDB-lite"/>
    </source>
</evidence>
<dbReference type="KEGG" id="pno:SNOG_15304"/>